<dbReference type="PANTHER" id="PTHR13016">
    <property type="entry name" value="AMMECR1 HOMOLOG"/>
    <property type="match status" value="1"/>
</dbReference>
<name>A0A8J7U717_9BACT</name>
<accession>A0A8J7U717</accession>
<dbReference type="PANTHER" id="PTHR13016:SF0">
    <property type="entry name" value="AMME SYNDROME CANDIDATE GENE 1 PROTEIN"/>
    <property type="match status" value="1"/>
</dbReference>
<dbReference type="Proteomes" id="UP000664417">
    <property type="component" value="Unassembled WGS sequence"/>
</dbReference>
<comment type="caution">
    <text evidence="2">The sequence shown here is derived from an EMBL/GenBank/DDBJ whole genome shotgun (WGS) entry which is preliminary data.</text>
</comment>
<dbReference type="EMBL" id="JAFREP010000020">
    <property type="protein sequence ID" value="MBO1320946.1"/>
    <property type="molecule type" value="Genomic_DNA"/>
</dbReference>
<evidence type="ECO:0000313" key="3">
    <source>
        <dbReference type="Proteomes" id="UP000664417"/>
    </source>
</evidence>
<organism evidence="2 3">
    <name type="scientific">Acanthopleuribacter pedis</name>
    <dbReference type="NCBI Taxonomy" id="442870"/>
    <lineage>
        <taxon>Bacteria</taxon>
        <taxon>Pseudomonadati</taxon>
        <taxon>Acidobacteriota</taxon>
        <taxon>Holophagae</taxon>
        <taxon>Acanthopleuribacterales</taxon>
        <taxon>Acanthopleuribacteraceae</taxon>
        <taxon>Acanthopleuribacter</taxon>
    </lineage>
</organism>
<dbReference type="Gene3D" id="3.30.700.20">
    <property type="entry name" value="Hypothetical protein ph0010, domain 1"/>
    <property type="match status" value="1"/>
</dbReference>
<evidence type="ECO:0000259" key="1">
    <source>
        <dbReference type="PROSITE" id="PS51112"/>
    </source>
</evidence>
<dbReference type="PROSITE" id="PS51112">
    <property type="entry name" value="AMMECR1"/>
    <property type="match status" value="1"/>
</dbReference>
<evidence type="ECO:0000313" key="2">
    <source>
        <dbReference type="EMBL" id="MBO1320946.1"/>
    </source>
</evidence>
<dbReference type="AlphaFoldDB" id="A0A8J7U717"/>
<feature type="domain" description="AMMECR1" evidence="1">
    <location>
        <begin position="1"/>
        <end position="170"/>
    </location>
</feature>
<dbReference type="RefSeq" id="WP_207860921.1">
    <property type="nucleotide sequence ID" value="NZ_JAFREP010000020.1"/>
</dbReference>
<dbReference type="InterPro" id="IPR027623">
    <property type="entry name" value="AmmeMemoSam_A"/>
</dbReference>
<dbReference type="Gene3D" id="3.30.1490.150">
    <property type="entry name" value="Hypothetical protein ph0010, domain 2"/>
    <property type="match status" value="1"/>
</dbReference>
<reference evidence="2" key="1">
    <citation type="submission" date="2021-03" db="EMBL/GenBank/DDBJ databases">
        <authorList>
            <person name="Wang G."/>
        </authorList>
    </citation>
    <scope>NUCLEOTIDE SEQUENCE</scope>
    <source>
        <strain evidence="2">KCTC 12899</strain>
    </source>
</reference>
<keyword evidence="3" id="KW-1185">Reference proteome</keyword>
<dbReference type="InterPro" id="IPR023473">
    <property type="entry name" value="AMMECR1"/>
</dbReference>
<dbReference type="InterPro" id="IPR027485">
    <property type="entry name" value="AMMECR1_N"/>
</dbReference>
<protein>
    <submittedName>
        <fullName evidence="2">AmmeMemoRadiSam system protein A</fullName>
    </submittedName>
</protein>
<dbReference type="NCBIfam" id="TIGR04335">
    <property type="entry name" value="AmmeMemoSam_A"/>
    <property type="match status" value="1"/>
</dbReference>
<sequence length="170" mass="18849">MTDYCQLARQALHTYLSDGDTYEPDQNAGARAGCFVSLHTREGDLRGCIGTIQPRYFDLHDEIVENAIAAGTRDPRFPPVSLNELASLTLDVSVLKEPEPVNGLSELDPQRYGVIIRNGRRRGVLLPGLDGVDSVDQQLSITRRKAGIGEAEPIEISRFEVEKFFEPAHE</sequence>
<dbReference type="InterPro" id="IPR002733">
    <property type="entry name" value="AMMECR1_domain"/>
</dbReference>
<dbReference type="InterPro" id="IPR036071">
    <property type="entry name" value="AMMECR1_dom_sf"/>
</dbReference>
<dbReference type="SUPFAM" id="SSF143447">
    <property type="entry name" value="AMMECR1-like"/>
    <property type="match status" value="1"/>
</dbReference>
<dbReference type="Pfam" id="PF01871">
    <property type="entry name" value="AMMECR1"/>
    <property type="match status" value="1"/>
</dbReference>
<proteinExistence type="predicted"/>
<gene>
    <name evidence="2" type="primary">amrA</name>
    <name evidence="2" type="ORF">J3U88_20885</name>
</gene>